<evidence type="ECO:0000313" key="3">
    <source>
        <dbReference type="Proteomes" id="UP000298058"/>
    </source>
</evidence>
<evidence type="ECO:0000256" key="1">
    <source>
        <dbReference type="SAM" id="Phobius"/>
    </source>
</evidence>
<protein>
    <submittedName>
        <fullName evidence="2">Uncharacterized protein</fullName>
    </submittedName>
</protein>
<feature type="transmembrane region" description="Helical" evidence="1">
    <location>
        <begin position="7"/>
        <end position="30"/>
    </location>
</feature>
<organism evidence="2 3">
    <name type="scientific">Leptospira idonii</name>
    <dbReference type="NCBI Taxonomy" id="1193500"/>
    <lineage>
        <taxon>Bacteria</taxon>
        <taxon>Pseudomonadati</taxon>
        <taxon>Spirochaetota</taxon>
        <taxon>Spirochaetia</taxon>
        <taxon>Leptospirales</taxon>
        <taxon>Leptospiraceae</taxon>
        <taxon>Leptospira</taxon>
    </lineage>
</organism>
<proteinExistence type="predicted"/>
<evidence type="ECO:0000313" key="2">
    <source>
        <dbReference type="EMBL" id="TGN19642.1"/>
    </source>
</evidence>
<keyword evidence="1" id="KW-1133">Transmembrane helix</keyword>
<dbReference type="OrthoDB" id="333815at2"/>
<reference evidence="2" key="1">
    <citation type="journal article" date="2019" name="PLoS Negl. Trop. Dis.">
        <title>Revisiting the worldwide diversity of Leptospira species in the environment.</title>
        <authorList>
            <person name="Vincent A.T."/>
            <person name="Schiettekatte O."/>
            <person name="Bourhy P."/>
            <person name="Veyrier F.J."/>
            <person name="Picardeau M."/>
        </authorList>
    </citation>
    <scope>NUCLEOTIDE SEQUENCE [LARGE SCALE GENOMIC DNA]</scope>
    <source>
        <strain evidence="2">201300427</strain>
    </source>
</reference>
<keyword evidence="3" id="KW-1185">Reference proteome</keyword>
<sequence>MKQYSKIFYLVGFMAMPLFILMLVNGYLYLNQLASEDVIWGHNRSFAFSQAGREGKLVLLSVTQRRCDFLKGLECGEGKPDLSSFVLLNVNPADTDFQGLILDDRFAEIKKGELPRYYLLNSTGEIRHSSKELPSVEEMTTLRKTK</sequence>
<keyword evidence="1" id="KW-0812">Transmembrane</keyword>
<accession>A0A4R9M0S2</accession>
<dbReference type="AlphaFoldDB" id="A0A4R9M0S2"/>
<comment type="caution">
    <text evidence="2">The sequence shown here is derived from an EMBL/GenBank/DDBJ whole genome shotgun (WGS) entry which is preliminary data.</text>
</comment>
<name>A0A4R9M0S2_9LEPT</name>
<dbReference type="RefSeq" id="WP_135759958.1">
    <property type="nucleotide sequence ID" value="NZ_RQHW01000028.1"/>
</dbReference>
<keyword evidence="1" id="KW-0472">Membrane</keyword>
<gene>
    <name evidence="2" type="ORF">EHS15_07610</name>
</gene>
<dbReference type="Proteomes" id="UP000298058">
    <property type="component" value="Unassembled WGS sequence"/>
</dbReference>
<dbReference type="EMBL" id="RQHW01000028">
    <property type="protein sequence ID" value="TGN19642.1"/>
    <property type="molecule type" value="Genomic_DNA"/>
</dbReference>